<name>A0A6P4IXU5_DROKI</name>
<dbReference type="RefSeq" id="XP_017033882.1">
    <property type="nucleotide sequence ID" value="XM_017178393.3"/>
</dbReference>
<feature type="region of interest" description="Disordered" evidence="1">
    <location>
        <begin position="1"/>
        <end position="24"/>
    </location>
</feature>
<dbReference type="OrthoDB" id="7866379at2759"/>
<proteinExistence type="predicted"/>
<reference evidence="3" key="2">
    <citation type="submission" date="2025-08" db="UniProtKB">
        <authorList>
            <consortium name="RefSeq"/>
        </authorList>
    </citation>
    <scope>IDENTIFICATION</scope>
    <source>
        <strain evidence="3">14028-0561.14</strain>
        <tissue evidence="3">Whole fly</tissue>
    </source>
</reference>
<dbReference type="GeneID" id="108082832"/>
<keyword evidence="2" id="KW-1185">Reference proteome</keyword>
<evidence type="ECO:0000313" key="2">
    <source>
        <dbReference type="Proteomes" id="UP001652661"/>
    </source>
</evidence>
<feature type="compositionally biased region" description="Polar residues" evidence="1">
    <location>
        <begin position="86"/>
        <end position="115"/>
    </location>
</feature>
<gene>
    <name evidence="3" type="primary">LOC108082832</name>
</gene>
<dbReference type="AlphaFoldDB" id="A0A6P4IXU5"/>
<accession>A0A6P4IXU5</accession>
<feature type="compositionally biased region" description="Polar residues" evidence="1">
    <location>
        <begin position="130"/>
        <end position="141"/>
    </location>
</feature>
<organism evidence="2 3">
    <name type="scientific">Drosophila kikkawai</name>
    <name type="common">Fruit fly</name>
    <dbReference type="NCBI Taxonomy" id="30033"/>
    <lineage>
        <taxon>Eukaryota</taxon>
        <taxon>Metazoa</taxon>
        <taxon>Ecdysozoa</taxon>
        <taxon>Arthropoda</taxon>
        <taxon>Hexapoda</taxon>
        <taxon>Insecta</taxon>
        <taxon>Pterygota</taxon>
        <taxon>Neoptera</taxon>
        <taxon>Endopterygota</taxon>
        <taxon>Diptera</taxon>
        <taxon>Brachycera</taxon>
        <taxon>Muscomorpha</taxon>
        <taxon>Ephydroidea</taxon>
        <taxon>Drosophilidae</taxon>
        <taxon>Drosophila</taxon>
        <taxon>Sophophora</taxon>
    </lineage>
</organism>
<reference evidence="2" key="1">
    <citation type="submission" date="2025-05" db="UniProtKB">
        <authorList>
            <consortium name="RefSeq"/>
        </authorList>
    </citation>
    <scope>NUCLEOTIDE SEQUENCE [LARGE SCALE GENOMIC DNA]</scope>
    <source>
        <strain evidence="2">14028-0561.14</strain>
    </source>
</reference>
<sequence length="253" mass="27976">MSNLQDVPLNESEGLPGEDAQMSKTNSLKRFFKLSKKPALKEYGSETSIEGDNKELGKSKTLSRIFSRRKIPNKDGPKKDEPNTDGPEQSSSMSTPNQQDKPLTTTKPGVKSSMSMYWKRLFHLHKAQNQDEGSGPEQTAVNGPEEVHELQLVPNDSEVQIQDSNEPDLEAKPKLQPEAAPKTQSEKAPKTQLEKVPKPQPETTQKQQPEKAPKPESKKLNSDEKILSALESGLVAQPKEEKPKEPAPVVANP</sequence>
<evidence type="ECO:0000256" key="1">
    <source>
        <dbReference type="SAM" id="MobiDB-lite"/>
    </source>
</evidence>
<evidence type="ECO:0000313" key="3">
    <source>
        <dbReference type="RefSeq" id="XP_017033882.1"/>
    </source>
</evidence>
<feature type="region of interest" description="Disordered" evidence="1">
    <location>
        <begin position="42"/>
        <end position="253"/>
    </location>
</feature>
<feature type="compositionally biased region" description="Basic and acidic residues" evidence="1">
    <location>
        <begin position="208"/>
        <end position="226"/>
    </location>
</feature>
<feature type="compositionally biased region" description="Basic and acidic residues" evidence="1">
    <location>
        <begin position="72"/>
        <end position="82"/>
    </location>
</feature>
<feature type="compositionally biased region" description="Basic and acidic residues" evidence="1">
    <location>
        <begin position="184"/>
        <end position="197"/>
    </location>
</feature>
<dbReference type="Proteomes" id="UP001652661">
    <property type="component" value="Chromosome 2L"/>
</dbReference>
<protein>
    <submittedName>
        <fullName evidence="3">Uncharacterized protein</fullName>
    </submittedName>
</protein>